<proteinExistence type="predicted"/>
<dbReference type="AlphaFoldDB" id="A0A4S4LZX1"/>
<reference evidence="1 2" key="1">
    <citation type="submission" date="2019-02" db="EMBL/GenBank/DDBJ databases">
        <title>Genome sequencing of the rare red list fungi Bondarzewia mesenterica.</title>
        <authorList>
            <person name="Buettner E."/>
            <person name="Kellner H."/>
        </authorList>
    </citation>
    <scope>NUCLEOTIDE SEQUENCE [LARGE SCALE GENOMIC DNA]</scope>
    <source>
        <strain evidence="1 2">DSM 108281</strain>
    </source>
</reference>
<organism evidence="1 2">
    <name type="scientific">Bondarzewia mesenterica</name>
    <dbReference type="NCBI Taxonomy" id="1095465"/>
    <lineage>
        <taxon>Eukaryota</taxon>
        <taxon>Fungi</taxon>
        <taxon>Dikarya</taxon>
        <taxon>Basidiomycota</taxon>
        <taxon>Agaricomycotina</taxon>
        <taxon>Agaricomycetes</taxon>
        <taxon>Russulales</taxon>
        <taxon>Bondarzewiaceae</taxon>
        <taxon>Bondarzewia</taxon>
    </lineage>
</organism>
<dbReference type="Proteomes" id="UP000310158">
    <property type="component" value="Unassembled WGS sequence"/>
</dbReference>
<evidence type="ECO:0000313" key="1">
    <source>
        <dbReference type="EMBL" id="THH18296.1"/>
    </source>
</evidence>
<dbReference type="EMBL" id="SGPL01000080">
    <property type="protein sequence ID" value="THH18296.1"/>
    <property type="molecule type" value="Genomic_DNA"/>
</dbReference>
<dbReference type="OrthoDB" id="2750929at2759"/>
<comment type="caution">
    <text evidence="1">The sequence shown here is derived from an EMBL/GenBank/DDBJ whole genome shotgun (WGS) entry which is preliminary data.</text>
</comment>
<gene>
    <name evidence="1" type="ORF">EW146_g2673</name>
</gene>
<keyword evidence="2" id="KW-1185">Reference proteome</keyword>
<name>A0A4S4LZX1_9AGAM</name>
<sequence length="509" mass="57361">MQTNARPHIFDIRDILTVTRPRVLSKLPHYELRCRKSSGLLGPLHLARKYTTEVVPPVYLPVNKKRNRSIQSLDPRHLQPSDHTDISGLSYPRFYAISEKRSLQAFHVAYYVSSGSKVQFPRETPGFLYYKPSTTSVLLDGEIRFCVTKSSVTFAKGSDLLMPDGSVWKLEISRVLYYKGYGPLAHLLLKENPSLKSILPQTILAHLHRLVRALDPQHITASDFHDISGLLAASYTFELEGSDTSSERAHIRYESVKEKRLPFPSGTHGFLYYLSPHGDMTEGQIRFRITQDCKPSSFVGGRDLTFSSGLPWHLPLHLLRGSTTSGLLCLLSEDLVAKDTTPPTEDGTDIDVQLPRRRTANPVIMEFGQLFSLDFSKGKYTLWIKIGRQHLEIVRIVNPLASYRDSGWSSPYDGVALCCFEPSPRSASSRSNSRKRDKAVLRLVKITKPFVRKEHVRRSSAPMAAELEAAEQEAAEPPEEGQLFMSRGREREYFLKGSVLEASGATMRS</sequence>
<protein>
    <submittedName>
        <fullName evidence="1">Uncharacterized protein</fullName>
    </submittedName>
</protein>
<evidence type="ECO:0000313" key="2">
    <source>
        <dbReference type="Proteomes" id="UP000310158"/>
    </source>
</evidence>
<accession>A0A4S4LZX1</accession>